<dbReference type="OrthoDB" id="5368493at2"/>
<evidence type="ECO:0000256" key="5">
    <source>
        <dbReference type="SAM" id="Phobius"/>
    </source>
</evidence>
<feature type="transmembrane region" description="Helical" evidence="5">
    <location>
        <begin position="412"/>
        <end position="434"/>
    </location>
</feature>
<dbReference type="SUPFAM" id="SSF103473">
    <property type="entry name" value="MFS general substrate transporter"/>
    <property type="match status" value="1"/>
</dbReference>
<dbReference type="Gene3D" id="1.20.1250.20">
    <property type="entry name" value="MFS general substrate transporter like domains"/>
    <property type="match status" value="1"/>
</dbReference>
<evidence type="ECO:0000259" key="6">
    <source>
        <dbReference type="PROSITE" id="PS50850"/>
    </source>
</evidence>
<comment type="caution">
    <text evidence="7">The sequence shown here is derived from an EMBL/GenBank/DDBJ whole genome shotgun (WGS) entry which is preliminary data.</text>
</comment>
<dbReference type="RefSeq" id="WP_111933015.1">
    <property type="nucleotide sequence ID" value="NZ_CADFFP010000016.1"/>
</dbReference>
<name>A0A329BX34_9BURK</name>
<dbReference type="Proteomes" id="UP000248918">
    <property type="component" value="Unassembled WGS sequence"/>
</dbReference>
<gene>
    <name evidence="7" type="ORF">BX591_113136</name>
</gene>
<dbReference type="PANTHER" id="PTHR23508:SF10">
    <property type="entry name" value="CARBOXYLIC ACID TRANSPORTER PROTEIN HOMOLOG"/>
    <property type="match status" value="1"/>
</dbReference>
<evidence type="ECO:0000256" key="4">
    <source>
        <dbReference type="ARBA" id="ARBA00023136"/>
    </source>
</evidence>
<dbReference type="GO" id="GO:0046943">
    <property type="term" value="F:carboxylic acid transmembrane transporter activity"/>
    <property type="evidence" value="ECO:0007669"/>
    <property type="project" value="TreeGrafter"/>
</dbReference>
<reference evidence="7 8" key="1">
    <citation type="submission" date="2018-06" db="EMBL/GenBank/DDBJ databases">
        <title>Genomic Encyclopedia of Type Strains, Phase III (KMG-III): the genomes of soil and plant-associated and newly described type strains.</title>
        <authorList>
            <person name="Whitman W."/>
        </authorList>
    </citation>
    <scope>NUCLEOTIDE SEQUENCE [LARGE SCALE GENOMIC DNA]</scope>
    <source>
        <strain evidence="7 8">LMG 23644</strain>
    </source>
</reference>
<feature type="transmembrane region" description="Helical" evidence="5">
    <location>
        <begin position="321"/>
        <end position="339"/>
    </location>
</feature>
<dbReference type="CDD" id="cd17316">
    <property type="entry name" value="MFS_SV2_like"/>
    <property type="match status" value="1"/>
</dbReference>
<evidence type="ECO:0000313" key="8">
    <source>
        <dbReference type="Proteomes" id="UP000248918"/>
    </source>
</evidence>
<dbReference type="EMBL" id="QLTK01000013">
    <property type="protein sequence ID" value="RAS27193.1"/>
    <property type="molecule type" value="Genomic_DNA"/>
</dbReference>
<protein>
    <submittedName>
        <fullName evidence="7">Putative MFS family arabinose efflux permease</fullName>
    </submittedName>
</protein>
<dbReference type="InterPro" id="IPR020846">
    <property type="entry name" value="MFS_dom"/>
</dbReference>
<feature type="transmembrane region" description="Helical" evidence="5">
    <location>
        <begin position="195"/>
        <end position="218"/>
    </location>
</feature>
<sequence>MSAPPTAAVHEKTAAIVETDLPSRLDRLPWGRFHSLIVVALGVTWLLDGLEVTLAGAVASALKSSPSLHFSNADVGLAGSAYIAGAVLGALGFGWLTDRLGRRKLFFITLALYLAATAATALSWNLASFLLFRFLTGAGIGGEYTAINSTIQEFTPARVRGWTDLGINGTFWVGAGLGAAGSLVLLDPHLLPADWGWRACFFIGAVLALAILPMRIWVPESPRWLLTHGDERAARSIVENIETRFRREGHALADHDLTHLKLRARDHTPLREVFHTLFNVHRRRALVGLSLMTAQAFFYNAIFFTYALVLTDFYQVPGDHIGWYLLPFALGNFLGPLLLGRLFDVIGRRKMIAATYGLSAILLTISGYLFEQHLLTVLTQTIAWMVIFFFASAAASSAYLTVSESFPLEIRALAIAVFYAFGTALGGIAGPAFFGRLIDTHQRSEVFSGYLVGSALMLAAAVIAAIWGVDAERKSLESVAAPLSSVVDEQDDRPTAE</sequence>
<feature type="domain" description="Major facilitator superfamily (MFS) profile" evidence="6">
    <location>
        <begin position="37"/>
        <end position="472"/>
    </location>
</feature>
<feature type="transmembrane region" description="Helical" evidence="5">
    <location>
        <begin position="33"/>
        <end position="55"/>
    </location>
</feature>
<evidence type="ECO:0000256" key="1">
    <source>
        <dbReference type="ARBA" id="ARBA00004141"/>
    </source>
</evidence>
<evidence type="ECO:0000313" key="7">
    <source>
        <dbReference type="EMBL" id="RAS27193.1"/>
    </source>
</evidence>
<feature type="transmembrane region" description="Helical" evidence="5">
    <location>
        <begin position="382"/>
        <end position="400"/>
    </location>
</feature>
<keyword evidence="4 5" id="KW-0472">Membrane</keyword>
<dbReference type="Pfam" id="PF00083">
    <property type="entry name" value="Sugar_tr"/>
    <property type="match status" value="1"/>
</dbReference>
<keyword evidence="3 5" id="KW-1133">Transmembrane helix</keyword>
<evidence type="ECO:0000256" key="3">
    <source>
        <dbReference type="ARBA" id="ARBA00022989"/>
    </source>
</evidence>
<feature type="transmembrane region" description="Helical" evidence="5">
    <location>
        <begin position="75"/>
        <end position="96"/>
    </location>
</feature>
<feature type="transmembrane region" description="Helical" evidence="5">
    <location>
        <begin position="446"/>
        <end position="469"/>
    </location>
</feature>
<feature type="transmembrane region" description="Helical" evidence="5">
    <location>
        <begin position="285"/>
        <end position="309"/>
    </location>
</feature>
<organism evidence="7 8">
    <name type="scientific">Paraburkholderia bryophila</name>
    <dbReference type="NCBI Taxonomy" id="420952"/>
    <lineage>
        <taxon>Bacteria</taxon>
        <taxon>Pseudomonadati</taxon>
        <taxon>Pseudomonadota</taxon>
        <taxon>Betaproteobacteria</taxon>
        <taxon>Burkholderiales</taxon>
        <taxon>Burkholderiaceae</taxon>
        <taxon>Paraburkholderia</taxon>
    </lineage>
</organism>
<dbReference type="PANTHER" id="PTHR23508">
    <property type="entry name" value="CARBOXYLIC ACID TRANSPORTER PROTEIN HOMOLOG"/>
    <property type="match status" value="1"/>
</dbReference>
<dbReference type="STRING" id="1169143.GCA_000383275_05653"/>
<proteinExistence type="predicted"/>
<dbReference type="InterPro" id="IPR005828">
    <property type="entry name" value="MFS_sugar_transport-like"/>
</dbReference>
<feature type="transmembrane region" description="Helical" evidence="5">
    <location>
        <begin position="105"/>
        <end position="127"/>
    </location>
</feature>
<comment type="subcellular location">
    <subcellularLocation>
        <location evidence="1">Membrane</location>
        <topology evidence="1">Multi-pass membrane protein</topology>
    </subcellularLocation>
</comment>
<keyword evidence="2 5" id="KW-0812">Transmembrane</keyword>
<dbReference type="PROSITE" id="PS50850">
    <property type="entry name" value="MFS"/>
    <property type="match status" value="1"/>
</dbReference>
<evidence type="ECO:0000256" key="2">
    <source>
        <dbReference type="ARBA" id="ARBA00022692"/>
    </source>
</evidence>
<dbReference type="GO" id="GO:0005886">
    <property type="term" value="C:plasma membrane"/>
    <property type="evidence" value="ECO:0007669"/>
    <property type="project" value="TreeGrafter"/>
</dbReference>
<dbReference type="AlphaFoldDB" id="A0A329BX34"/>
<feature type="transmembrane region" description="Helical" evidence="5">
    <location>
        <begin position="351"/>
        <end position="370"/>
    </location>
</feature>
<accession>A0A329BX34</accession>
<dbReference type="InterPro" id="IPR036259">
    <property type="entry name" value="MFS_trans_sf"/>
</dbReference>